<comment type="caution">
    <text evidence="2">The sequence shown here is derived from an EMBL/GenBank/DDBJ whole genome shotgun (WGS) entry which is preliminary data.</text>
</comment>
<organism evidence="2 3">
    <name type="scientific">Ureibacillus yapensis</name>
    <dbReference type="NCBI Taxonomy" id="2304605"/>
    <lineage>
        <taxon>Bacteria</taxon>
        <taxon>Bacillati</taxon>
        <taxon>Bacillota</taxon>
        <taxon>Bacilli</taxon>
        <taxon>Bacillales</taxon>
        <taxon>Caryophanaceae</taxon>
        <taxon>Ureibacillus</taxon>
    </lineage>
</organism>
<reference evidence="2 3" key="1">
    <citation type="submission" date="2018-08" db="EMBL/GenBank/DDBJ databases">
        <title>Lysinibacillus sp. YLB-03 draft genome sequence.</title>
        <authorList>
            <person name="Yu L."/>
        </authorList>
    </citation>
    <scope>NUCLEOTIDE SEQUENCE [LARGE SCALE GENOMIC DNA]</scope>
    <source>
        <strain evidence="2 3">YLB-03</strain>
    </source>
</reference>
<protein>
    <recommendedName>
        <fullName evidence="4">S1 motif domain-containing protein</fullName>
    </recommendedName>
</protein>
<name>A0A396S3V0_9BACL</name>
<accession>A0A396S3V0</accession>
<evidence type="ECO:0000313" key="3">
    <source>
        <dbReference type="Proteomes" id="UP000265692"/>
    </source>
</evidence>
<feature type="chain" id="PRO_5017185249" description="S1 motif domain-containing protein" evidence="1">
    <location>
        <begin position="21"/>
        <end position="541"/>
    </location>
</feature>
<dbReference type="RefSeq" id="WP_118877242.1">
    <property type="nucleotide sequence ID" value="NZ_QWEI01000010.1"/>
</dbReference>
<keyword evidence="3" id="KW-1185">Reference proteome</keyword>
<evidence type="ECO:0000256" key="1">
    <source>
        <dbReference type="SAM" id="SignalP"/>
    </source>
</evidence>
<feature type="signal peptide" evidence="1">
    <location>
        <begin position="1"/>
        <end position="20"/>
    </location>
</feature>
<proteinExistence type="predicted"/>
<dbReference type="Proteomes" id="UP000265692">
    <property type="component" value="Unassembled WGS sequence"/>
</dbReference>
<dbReference type="OrthoDB" id="1703838at2"/>
<sequence>MLLGFVLLVSIIIPARSVDAASTFKGTFVSVTYNEIQLKDGSVEKKLSKITLKNSSGKTTTLNIDNNTALYINNTPTTMEGFKKGMEVEATVNLRKVKKLKGLSNVKQGAIVQNSKQRTGVVTKIDPNGLFITVKIDGSKENTYYINRNTDFFKGSSSADLSYLYEGDRVKIKFSAANTDTISEVEIISTGIEIANLYKGALQAVNTSSNKLTVKNAQVFQNWLFGARNNTKLSTYSFKNTTPIYVGNEKITRNKLRDYKNSEVYFVTKKEFSNEVIQKIIVLDNNERTYYEPMTAVNTTYEFINLKRAGRLYFHEGTILVRNGRLVEPSTLTAYGTAYVVTDGATRDNFAHVINITNDSLNSPNFSTHDLYFGRISRVDDYRVTLDRLVKQDNNYWKAQPSKIFSISNNTNAEINYNPGTFKIIPDMDLIFYETYYGYFYVKDGHIQAAHILQPTEVIVSLVLTGNIQQVNLKNGRITVNNVSQWVNGSWLDSGFVKDADMSQALIIKDGKVIEPDELKASDRVVLYTDDNFDIDVLVVN</sequence>
<evidence type="ECO:0000313" key="2">
    <source>
        <dbReference type="EMBL" id="RHW33378.1"/>
    </source>
</evidence>
<dbReference type="EMBL" id="QWEI01000010">
    <property type="protein sequence ID" value="RHW33378.1"/>
    <property type="molecule type" value="Genomic_DNA"/>
</dbReference>
<evidence type="ECO:0008006" key="4">
    <source>
        <dbReference type="Google" id="ProtNLM"/>
    </source>
</evidence>
<gene>
    <name evidence="2" type="ORF">D1B33_15125</name>
</gene>
<keyword evidence="1" id="KW-0732">Signal</keyword>
<dbReference type="AlphaFoldDB" id="A0A396S3V0"/>